<name>A0A9D1IS89_9FIRM</name>
<organism evidence="1 2">
    <name type="scientific">Candidatus Egerieicola faecale</name>
    <dbReference type="NCBI Taxonomy" id="2840774"/>
    <lineage>
        <taxon>Bacteria</taxon>
        <taxon>Bacillati</taxon>
        <taxon>Bacillota</taxon>
        <taxon>Clostridia</taxon>
        <taxon>Eubacteriales</taxon>
        <taxon>Oscillospiraceae</taxon>
        <taxon>Oscillospiraceae incertae sedis</taxon>
        <taxon>Candidatus Egerieicola</taxon>
    </lineage>
</organism>
<dbReference type="Proteomes" id="UP000824082">
    <property type="component" value="Unassembled WGS sequence"/>
</dbReference>
<sequence>MLIGAVLLVLLAVGVIWRLAFQPRKTGQPENAPFTLITNSPDNTLMGGSVNGGVNGMPLDWDLPLPLYSFTPGPEWTQTQDAAQTANRLSFYYEDVYQNDQGATLTFIQEMAITGTQLPAGSTLTEGDTLILFSQGQTTDGAHQSTAIYWIQGPSLLTLHCDRHLSENQMLEFFRQVDYSAPRQPVYTPITFQWRESEDGSGSYTVQGNPEIPEDYRFAGFSQPPAGYSFEASEIRVEYNCCNYLAQELRSDGGSRRLYLNCWLGTQEMRNVFLASSEEAVQQVTVKGNPGYLFCSANYGVVLWVAEGYRCLSLSIDGNTTPEALLELAQQVEPMERDAIPQLPSSLGA</sequence>
<gene>
    <name evidence="1" type="ORF">IAD19_01270</name>
</gene>
<reference evidence="1" key="2">
    <citation type="journal article" date="2021" name="PeerJ">
        <title>Extensive microbial diversity within the chicken gut microbiome revealed by metagenomics and culture.</title>
        <authorList>
            <person name="Gilroy R."/>
            <person name="Ravi A."/>
            <person name="Getino M."/>
            <person name="Pursley I."/>
            <person name="Horton D.L."/>
            <person name="Alikhan N.F."/>
            <person name="Baker D."/>
            <person name="Gharbi K."/>
            <person name="Hall N."/>
            <person name="Watson M."/>
            <person name="Adriaenssens E.M."/>
            <person name="Foster-Nyarko E."/>
            <person name="Jarju S."/>
            <person name="Secka A."/>
            <person name="Antonio M."/>
            <person name="Oren A."/>
            <person name="Chaudhuri R.R."/>
            <person name="La Ragione R."/>
            <person name="Hildebrand F."/>
            <person name="Pallen M.J."/>
        </authorList>
    </citation>
    <scope>NUCLEOTIDE SEQUENCE</scope>
    <source>
        <strain evidence="1">4509</strain>
    </source>
</reference>
<evidence type="ECO:0008006" key="3">
    <source>
        <dbReference type="Google" id="ProtNLM"/>
    </source>
</evidence>
<accession>A0A9D1IS89</accession>
<dbReference type="AlphaFoldDB" id="A0A9D1IS89"/>
<comment type="caution">
    <text evidence="1">The sequence shown here is derived from an EMBL/GenBank/DDBJ whole genome shotgun (WGS) entry which is preliminary data.</text>
</comment>
<evidence type="ECO:0000313" key="1">
    <source>
        <dbReference type="EMBL" id="HIU41164.1"/>
    </source>
</evidence>
<reference evidence="1" key="1">
    <citation type="submission" date="2020-10" db="EMBL/GenBank/DDBJ databases">
        <authorList>
            <person name="Gilroy R."/>
        </authorList>
    </citation>
    <scope>NUCLEOTIDE SEQUENCE</scope>
    <source>
        <strain evidence="1">4509</strain>
    </source>
</reference>
<evidence type="ECO:0000313" key="2">
    <source>
        <dbReference type="Proteomes" id="UP000824082"/>
    </source>
</evidence>
<proteinExistence type="predicted"/>
<protein>
    <recommendedName>
        <fullName evidence="3">DUF4367 domain-containing protein</fullName>
    </recommendedName>
</protein>
<dbReference type="EMBL" id="DVMX01000021">
    <property type="protein sequence ID" value="HIU41164.1"/>
    <property type="molecule type" value="Genomic_DNA"/>
</dbReference>